<keyword evidence="5 6" id="KW-0472">Membrane</keyword>
<proteinExistence type="predicted"/>
<evidence type="ECO:0000256" key="4">
    <source>
        <dbReference type="ARBA" id="ARBA00022989"/>
    </source>
</evidence>
<evidence type="ECO:0000313" key="8">
    <source>
        <dbReference type="EMBL" id="GGN99066.1"/>
    </source>
</evidence>
<evidence type="ECO:0000256" key="6">
    <source>
        <dbReference type="SAM" id="Phobius"/>
    </source>
</evidence>
<feature type="transmembrane region" description="Helical" evidence="6">
    <location>
        <begin position="237"/>
        <end position="257"/>
    </location>
</feature>
<dbReference type="Pfam" id="PF00482">
    <property type="entry name" value="T2SSF"/>
    <property type="match status" value="1"/>
</dbReference>
<dbReference type="InterPro" id="IPR018076">
    <property type="entry name" value="T2SS_GspF_dom"/>
</dbReference>
<keyword evidence="3 6" id="KW-0812">Transmembrane</keyword>
<reference evidence="8" key="1">
    <citation type="journal article" date="2014" name="Int. J. Syst. Evol. Microbiol.">
        <title>Complete genome sequence of Corynebacterium casei LMG S-19264T (=DSM 44701T), isolated from a smear-ripened cheese.</title>
        <authorList>
            <consortium name="US DOE Joint Genome Institute (JGI-PGF)"/>
            <person name="Walter F."/>
            <person name="Albersmeier A."/>
            <person name="Kalinowski J."/>
            <person name="Ruckert C."/>
        </authorList>
    </citation>
    <scope>NUCLEOTIDE SEQUENCE</scope>
    <source>
        <strain evidence="8">CGMCC 4.7138</strain>
    </source>
</reference>
<sequence length="276" mass="29416">MELIAALAGGVFAAGIILVIVGLRRVPVRQSRRARRRVPKVATIPLALALGAAVIVFWLTGWPVAAFAAGAAVLLLPRVLSGREVARRIARLEAIETWIRQLADALSGSAGIEEALAISARNAPEPIAAEVAALARRLALRVPADSALRAFADELDDLVGDMAAASLILAAESRGRGLREVLLGLARTIGMDVSAQREVEAERSRHRTTARWVIGALLGYTGFALLNQQYVAPFGSFFGQLVLAGVAGLYAVTFWWIHRLGSAPETDRFLNEEATG</sequence>
<feature type="domain" description="Type II secretion system protein GspF" evidence="7">
    <location>
        <begin position="98"/>
        <end position="223"/>
    </location>
</feature>
<dbReference type="Proteomes" id="UP000653480">
    <property type="component" value="Unassembled WGS sequence"/>
</dbReference>
<evidence type="ECO:0000256" key="2">
    <source>
        <dbReference type="ARBA" id="ARBA00022475"/>
    </source>
</evidence>
<dbReference type="PANTHER" id="PTHR35007">
    <property type="entry name" value="INTEGRAL MEMBRANE PROTEIN-RELATED"/>
    <property type="match status" value="1"/>
</dbReference>
<evidence type="ECO:0000256" key="1">
    <source>
        <dbReference type="ARBA" id="ARBA00004651"/>
    </source>
</evidence>
<dbReference type="GO" id="GO:0005886">
    <property type="term" value="C:plasma membrane"/>
    <property type="evidence" value="ECO:0007669"/>
    <property type="project" value="UniProtKB-SubCell"/>
</dbReference>
<feature type="transmembrane region" description="Helical" evidence="6">
    <location>
        <begin position="6"/>
        <end position="26"/>
    </location>
</feature>
<name>A0A8H9GTT5_9ACTN</name>
<keyword evidence="4 6" id="KW-1133">Transmembrane helix</keyword>
<gene>
    <name evidence="8" type="ORF">GCM10011574_04290</name>
</gene>
<dbReference type="EMBL" id="BMMN01000001">
    <property type="protein sequence ID" value="GGN99066.1"/>
    <property type="molecule type" value="Genomic_DNA"/>
</dbReference>
<comment type="caution">
    <text evidence="8">The sequence shown here is derived from an EMBL/GenBank/DDBJ whole genome shotgun (WGS) entry which is preliminary data.</text>
</comment>
<evidence type="ECO:0000313" key="9">
    <source>
        <dbReference type="Proteomes" id="UP000653480"/>
    </source>
</evidence>
<keyword evidence="2" id="KW-1003">Cell membrane</keyword>
<comment type="subcellular location">
    <subcellularLocation>
        <location evidence="1">Cell membrane</location>
        <topology evidence="1">Multi-pass membrane protein</topology>
    </subcellularLocation>
</comment>
<protein>
    <recommendedName>
        <fullName evidence="7">Type II secretion system protein GspF domain-containing protein</fullName>
    </recommendedName>
</protein>
<feature type="transmembrane region" description="Helical" evidence="6">
    <location>
        <begin position="212"/>
        <end position="231"/>
    </location>
</feature>
<feature type="transmembrane region" description="Helical" evidence="6">
    <location>
        <begin position="64"/>
        <end position="81"/>
    </location>
</feature>
<organism evidence="8 9">
    <name type="scientific">Microbispora bryophytorum</name>
    <dbReference type="NCBI Taxonomy" id="1460882"/>
    <lineage>
        <taxon>Bacteria</taxon>
        <taxon>Bacillati</taxon>
        <taxon>Actinomycetota</taxon>
        <taxon>Actinomycetes</taxon>
        <taxon>Streptosporangiales</taxon>
        <taxon>Streptosporangiaceae</taxon>
        <taxon>Microbispora</taxon>
    </lineage>
</organism>
<reference evidence="8" key="2">
    <citation type="submission" date="2020-09" db="EMBL/GenBank/DDBJ databases">
        <authorList>
            <person name="Sun Q."/>
            <person name="Zhou Y."/>
        </authorList>
    </citation>
    <scope>NUCLEOTIDE SEQUENCE</scope>
    <source>
        <strain evidence="8">CGMCC 4.7138</strain>
    </source>
</reference>
<evidence type="ECO:0000256" key="3">
    <source>
        <dbReference type="ARBA" id="ARBA00022692"/>
    </source>
</evidence>
<dbReference type="AlphaFoldDB" id="A0A8H9GTT5"/>
<evidence type="ECO:0000259" key="7">
    <source>
        <dbReference type="Pfam" id="PF00482"/>
    </source>
</evidence>
<dbReference type="PANTHER" id="PTHR35007:SF3">
    <property type="entry name" value="POSSIBLE CONSERVED ALANINE RICH MEMBRANE PROTEIN"/>
    <property type="match status" value="1"/>
</dbReference>
<dbReference type="RefSeq" id="WP_167748078.1">
    <property type="nucleotide sequence ID" value="NZ_BMMN01000001.1"/>
</dbReference>
<evidence type="ECO:0000256" key="5">
    <source>
        <dbReference type="ARBA" id="ARBA00023136"/>
    </source>
</evidence>
<keyword evidence="9" id="KW-1185">Reference proteome</keyword>
<feature type="transmembrane region" description="Helical" evidence="6">
    <location>
        <begin position="38"/>
        <end position="58"/>
    </location>
</feature>
<accession>A0A8H9GTT5</accession>